<evidence type="ECO:0000256" key="4">
    <source>
        <dbReference type="ARBA" id="ARBA00022737"/>
    </source>
</evidence>
<evidence type="ECO:0000256" key="7">
    <source>
        <dbReference type="ARBA" id="ARBA00023180"/>
    </source>
</evidence>
<feature type="chain" id="PRO_5022939945" description="Protein kinase domain-containing protein" evidence="9">
    <location>
        <begin position="24"/>
        <end position="770"/>
    </location>
</feature>
<dbReference type="InterPro" id="IPR000719">
    <property type="entry name" value="Prot_kinase_dom"/>
</dbReference>
<keyword evidence="3 8" id="KW-0812">Transmembrane</keyword>
<dbReference type="FunFam" id="1.10.510.10:FF:000657">
    <property type="entry name" value="Putative inactive leucine-rich repeat receptor-like protein kinase"/>
    <property type="match status" value="1"/>
</dbReference>
<dbReference type="GO" id="GO:0006952">
    <property type="term" value="P:defense response"/>
    <property type="evidence" value="ECO:0007669"/>
    <property type="project" value="UniProtKB-ARBA"/>
</dbReference>
<keyword evidence="7" id="KW-0325">Glycoprotein</keyword>
<dbReference type="GO" id="GO:0033612">
    <property type="term" value="F:receptor serine/threonine kinase binding"/>
    <property type="evidence" value="ECO:0007669"/>
    <property type="project" value="TreeGrafter"/>
</dbReference>
<proteinExistence type="predicted"/>
<comment type="subcellular location">
    <subcellularLocation>
        <location evidence="1">Membrane</location>
    </subcellularLocation>
</comment>
<organism evidence="11">
    <name type="scientific">Davidia involucrata</name>
    <name type="common">Dove tree</name>
    <dbReference type="NCBI Taxonomy" id="16924"/>
    <lineage>
        <taxon>Eukaryota</taxon>
        <taxon>Viridiplantae</taxon>
        <taxon>Streptophyta</taxon>
        <taxon>Embryophyta</taxon>
        <taxon>Tracheophyta</taxon>
        <taxon>Spermatophyta</taxon>
        <taxon>Magnoliopsida</taxon>
        <taxon>eudicotyledons</taxon>
        <taxon>Gunneridae</taxon>
        <taxon>Pentapetalae</taxon>
        <taxon>asterids</taxon>
        <taxon>Cornales</taxon>
        <taxon>Nyssaceae</taxon>
        <taxon>Davidia</taxon>
    </lineage>
</organism>
<keyword evidence="9" id="KW-0732">Signal</keyword>
<dbReference type="FunFam" id="3.80.10.10:FF:000380">
    <property type="entry name" value="Putative inactive leucine-rich repeat receptor-like protein kinase"/>
    <property type="match status" value="1"/>
</dbReference>
<dbReference type="Pfam" id="PF07714">
    <property type="entry name" value="PK_Tyr_Ser-Thr"/>
    <property type="match status" value="1"/>
</dbReference>
<dbReference type="InterPro" id="IPR001611">
    <property type="entry name" value="Leu-rich_rpt"/>
</dbReference>
<dbReference type="InterPro" id="IPR003591">
    <property type="entry name" value="Leu-rich_rpt_typical-subtyp"/>
</dbReference>
<sequence length="770" mass="85134">MGYSNLFFIVFLSWVFFISSTHQLQTYQMQVLLQLRKHLEYPLLLEIWENYNGDLCNLSSAPHMSIACQDNSVTELKIMGDKIAKVSEFNGFAVPNQTLSESFSIDSFVTTLTRLTSLRVLSLVSLGIWGPLPDKIHRLSSLELLDMSSNFLFGSIPPQLSRLVKLHTLTLDSNFFNDTVPNWLDSLSNLTILSLKNNRLKGQFPSSICRITILTDIALSHNDISGKLPDLSTLTSLHLLDLRENHLDSELPLMPKGLATVLLSKNSLSGKIPEQFGELNQLQHLDLSFNLLSGTPPSALFSLPNISYLNLASNMLTGALPSHLSCGAELGYVDISTNRLIGALPSCLGSTSDNRVVKFDRNCLSVVTQHQHQESYCKEADMERKRSRGKEIGVLVGIIGGTIIVMVLLAAGLLILCRRYRSGGTLEQHTLPKVVQDNSPAGISSELLANARLISQAAKLGTQGAPVYRLFSLEELKEATRNFDQSTFLGEGSIGKLYKGRLENGTCVAIRFLTLFRKYSIRNLNLRLDLLSKLRHPHLVGLLGHCIDGGRQEDSTTNSVFLIYDYVPNGNFRTHLSESSPEKALKWSDRLAVLIGVAKAVHFLHTGVIPASFRNRLKTNNILLDEHRIAKLSDYGVSIITEEIEKLEAKGDGPTSWHMTKLEDDVYNFGFILLESLVGPIVSGKGEGFLLKEMASFGSQDGRRRIVDPIVLTTSSQESLSIVISITNKCISPESSTRPSFEDVLWNLQYAAQLQATADADQKSDTASQS</sequence>
<dbReference type="InterPro" id="IPR011009">
    <property type="entry name" value="Kinase-like_dom_sf"/>
</dbReference>
<evidence type="ECO:0000313" key="11">
    <source>
        <dbReference type="EMBL" id="MPA48175.1"/>
    </source>
</evidence>
<dbReference type="InterPro" id="IPR032675">
    <property type="entry name" value="LRR_dom_sf"/>
</dbReference>
<protein>
    <recommendedName>
        <fullName evidence="10">Protein kinase domain-containing protein</fullName>
    </recommendedName>
</protein>
<evidence type="ECO:0000256" key="2">
    <source>
        <dbReference type="ARBA" id="ARBA00022614"/>
    </source>
</evidence>
<dbReference type="Gene3D" id="3.80.10.10">
    <property type="entry name" value="Ribonuclease Inhibitor"/>
    <property type="match status" value="3"/>
</dbReference>
<dbReference type="GO" id="GO:0016020">
    <property type="term" value="C:membrane"/>
    <property type="evidence" value="ECO:0007669"/>
    <property type="project" value="UniProtKB-SubCell"/>
</dbReference>
<feature type="transmembrane region" description="Helical" evidence="8">
    <location>
        <begin position="392"/>
        <end position="416"/>
    </location>
</feature>
<evidence type="ECO:0000256" key="1">
    <source>
        <dbReference type="ARBA" id="ARBA00004370"/>
    </source>
</evidence>
<dbReference type="GO" id="GO:0051707">
    <property type="term" value="P:response to other organism"/>
    <property type="evidence" value="ECO:0007669"/>
    <property type="project" value="UniProtKB-ARBA"/>
</dbReference>
<evidence type="ECO:0000256" key="6">
    <source>
        <dbReference type="ARBA" id="ARBA00023136"/>
    </source>
</evidence>
<dbReference type="PROSITE" id="PS50011">
    <property type="entry name" value="PROTEIN_KINASE_DOM"/>
    <property type="match status" value="1"/>
</dbReference>
<dbReference type="GO" id="GO:0004672">
    <property type="term" value="F:protein kinase activity"/>
    <property type="evidence" value="ECO:0007669"/>
    <property type="project" value="InterPro"/>
</dbReference>
<keyword evidence="2" id="KW-0433">Leucine-rich repeat</keyword>
<keyword evidence="5 8" id="KW-1133">Transmembrane helix</keyword>
<keyword evidence="4" id="KW-0677">Repeat</keyword>
<dbReference type="InterPro" id="IPR050647">
    <property type="entry name" value="Plant_LRR-RLKs"/>
</dbReference>
<feature type="signal peptide" evidence="9">
    <location>
        <begin position="1"/>
        <end position="23"/>
    </location>
</feature>
<keyword evidence="6 8" id="KW-0472">Membrane</keyword>
<dbReference type="AlphaFoldDB" id="A0A5B6ZW16"/>
<dbReference type="Pfam" id="PF00560">
    <property type="entry name" value="LRR_1"/>
    <property type="match status" value="1"/>
</dbReference>
<dbReference type="SMART" id="SM00369">
    <property type="entry name" value="LRR_TYP"/>
    <property type="match status" value="5"/>
</dbReference>
<dbReference type="PANTHER" id="PTHR48056">
    <property type="entry name" value="LRR RECEPTOR-LIKE SERINE/THREONINE-PROTEIN KINASE-RELATED"/>
    <property type="match status" value="1"/>
</dbReference>
<accession>A0A5B6ZW16</accession>
<dbReference type="GO" id="GO:0005524">
    <property type="term" value="F:ATP binding"/>
    <property type="evidence" value="ECO:0007669"/>
    <property type="project" value="InterPro"/>
</dbReference>
<evidence type="ECO:0000256" key="9">
    <source>
        <dbReference type="SAM" id="SignalP"/>
    </source>
</evidence>
<dbReference type="InterPro" id="IPR001245">
    <property type="entry name" value="Ser-Thr/Tyr_kinase_cat_dom"/>
</dbReference>
<dbReference type="Gene3D" id="3.30.200.20">
    <property type="entry name" value="Phosphorylase Kinase, domain 1"/>
    <property type="match status" value="1"/>
</dbReference>
<dbReference type="SUPFAM" id="SSF52058">
    <property type="entry name" value="L domain-like"/>
    <property type="match status" value="1"/>
</dbReference>
<evidence type="ECO:0000256" key="3">
    <source>
        <dbReference type="ARBA" id="ARBA00022692"/>
    </source>
</evidence>
<feature type="domain" description="Protein kinase" evidence="10">
    <location>
        <begin position="483"/>
        <end position="751"/>
    </location>
</feature>
<evidence type="ECO:0000259" key="10">
    <source>
        <dbReference type="PROSITE" id="PS50011"/>
    </source>
</evidence>
<dbReference type="EMBL" id="GHES01017616">
    <property type="protein sequence ID" value="MPA48175.1"/>
    <property type="molecule type" value="Transcribed_RNA"/>
</dbReference>
<dbReference type="Pfam" id="PF13855">
    <property type="entry name" value="LRR_8"/>
    <property type="match status" value="2"/>
</dbReference>
<dbReference type="PANTHER" id="PTHR48056:SF61">
    <property type="entry name" value="PROTEIN KINASE DOMAIN-CONTAINING PROTEIN"/>
    <property type="match status" value="1"/>
</dbReference>
<dbReference type="FunFam" id="3.30.200.20:FF:000479">
    <property type="entry name" value="Putative inactive leucine-rich repeat receptor-like protein kinase"/>
    <property type="match status" value="1"/>
</dbReference>
<dbReference type="FunFam" id="3.80.10.10:FF:000155">
    <property type="entry name" value="Putative inactive leucine-rich repeat receptor-like protein kinase"/>
    <property type="match status" value="1"/>
</dbReference>
<dbReference type="Gene3D" id="1.10.510.10">
    <property type="entry name" value="Transferase(Phosphotransferase) domain 1"/>
    <property type="match status" value="1"/>
</dbReference>
<reference evidence="11" key="1">
    <citation type="submission" date="2019-08" db="EMBL/GenBank/DDBJ databases">
        <title>Reference gene set and small RNA set construction with multiple tissues from Davidia involucrata Baill.</title>
        <authorList>
            <person name="Yang H."/>
            <person name="Zhou C."/>
            <person name="Li G."/>
            <person name="Wang J."/>
            <person name="Gao P."/>
            <person name="Wang M."/>
            <person name="Wang R."/>
            <person name="Zhao Y."/>
        </authorList>
    </citation>
    <scope>NUCLEOTIDE SEQUENCE</scope>
    <source>
        <tissue evidence="11">Mixed with DoveR01_LX</tissue>
    </source>
</reference>
<name>A0A5B6ZW16_DAVIN</name>
<gene>
    <name evidence="11" type="ORF">Din_017616</name>
</gene>
<evidence type="ECO:0000256" key="5">
    <source>
        <dbReference type="ARBA" id="ARBA00022989"/>
    </source>
</evidence>
<dbReference type="SUPFAM" id="SSF56112">
    <property type="entry name" value="Protein kinase-like (PK-like)"/>
    <property type="match status" value="1"/>
</dbReference>
<evidence type="ECO:0000256" key="8">
    <source>
        <dbReference type="SAM" id="Phobius"/>
    </source>
</evidence>